<evidence type="ECO:0000313" key="1">
    <source>
        <dbReference type="EMBL" id="KAH9476939.1"/>
    </source>
</evidence>
<proteinExistence type="predicted"/>
<reference evidence="1" key="1">
    <citation type="submission" date="2021-10" db="EMBL/GenBank/DDBJ databases">
        <title>Psilocybe cubensis genome.</title>
        <authorList>
            <person name="Mckernan K.J."/>
            <person name="Crawford S."/>
            <person name="Trippe A."/>
            <person name="Kane L.T."/>
            <person name="Mclaughlin S."/>
        </authorList>
    </citation>
    <scope>NUCLEOTIDE SEQUENCE</scope>
    <source>
        <strain evidence="1">MGC-MH-2018</strain>
    </source>
</reference>
<gene>
    <name evidence="1" type="ORF">JR316_0010855</name>
</gene>
<dbReference type="Proteomes" id="UP000664032">
    <property type="component" value="Unassembled WGS sequence"/>
</dbReference>
<evidence type="ECO:0000313" key="2">
    <source>
        <dbReference type="Proteomes" id="UP000664032"/>
    </source>
</evidence>
<organism evidence="1 2">
    <name type="scientific">Psilocybe cubensis</name>
    <name type="common">Psychedelic mushroom</name>
    <name type="synonym">Stropharia cubensis</name>
    <dbReference type="NCBI Taxonomy" id="181762"/>
    <lineage>
        <taxon>Eukaryota</taxon>
        <taxon>Fungi</taxon>
        <taxon>Dikarya</taxon>
        <taxon>Basidiomycota</taxon>
        <taxon>Agaricomycotina</taxon>
        <taxon>Agaricomycetes</taxon>
        <taxon>Agaricomycetidae</taxon>
        <taxon>Agaricales</taxon>
        <taxon>Agaricineae</taxon>
        <taxon>Strophariaceae</taxon>
        <taxon>Psilocybe</taxon>
    </lineage>
</organism>
<keyword evidence="2" id="KW-1185">Reference proteome</keyword>
<protein>
    <submittedName>
        <fullName evidence="1">Uncharacterized protein</fullName>
    </submittedName>
</protein>
<accession>A0ACB8GN99</accession>
<comment type="caution">
    <text evidence="1">The sequence shown here is derived from an EMBL/GenBank/DDBJ whole genome shotgun (WGS) entry which is preliminary data.</text>
</comment>
<dbReference type="EMBL" id="JAFIQS020000010">
    <property type="protein sequence ID" value="KAH9476939.1"/>
    <property type="molecule type" value="Genomic_DNA"/>
</dbReference>
<name>A0ACB8GN99_PSICU</name>
<sequence>MWSKFTNALKGNSQPVKEEHSPQGGEVLNKVYEKHPNLSMFQANESGVAESHTDAPSSPSVHNKRNMFKRMSRGAPKDDSEAPPTPSSVNPPTGLLKKVRGHNESYRNGNGSQLSLNALTAEATSSTSQNMPRRSSFDMLRPTSPRNQDTTRSVKESHRRPSMDILRQEAPLAPHDGHGSDPQAEYDFAAQGPERFNSKRSILRDPNTPGTGQNVRFFPRDAFKVITPDNSLSTELQAKPHPPLPNDTPFLDRLAQANSPESSSLARSSSASRSRPTVAEIFSPLGTPAQDSSAPNGEASDMSLSFSHHIVGANDHSNLFDVSQQLDIPSFPPPGLGFDVNAPIFDSNSLDISSVETSDLLKNTGPDGYSNQMTSTPPRPNDSKGKGKEVVLDDSIRESIEVGAPSPEIVDEAVFHAREKSPKLPPPLHERSQSFSLGHTLYYSLGNTGSDGNKSSMAESEAAYPSSDLKPDSLNSSSTGPSPPKKARSRAMSDTVFQSMLRSSPKVNAPEADINDESSSGLVVYSGGGGTSEPDPFSVNANTYYTPQTMIPTTPPKGAIKHNRKTSKEENLIISLQTQLSVSTELCAQYEADLKARDELVELLSKKLSDAEKDDARKKNALRSWKKKVQELEKACRLLEETVEDSRQESMERSVMDEASGEALRMLHRRIASLESEKQEWERREHALREEVETLEVLVKERSEDVQNLKENLWNRDESERELKEGIREAKEQIEMMGNISVGVFDEEELRRLLMEKEQKTSEETHRFKTLEFALRQELEELKLKCEGLEVQKANCEEQVEDLKKQQKARDEEFATLKNELEAQWEHTEKATDKILLLEREKVELADERDAAKADLAELEVRITNMEVEWNESENKRNELEAELQEMWNVKETLEKDREELEDALHHEQKQTDELTQRLQERESRISELEREHQFAKDNIARLEDNIRQRNEEISQYTQRVIERESELEHLREDMSSLKREHHRVVNEQTRALQDVSGQHNETRSQIEGLIKAKAEADVEIKSSKDKITILKEEVERLRRQVHSLQQESADKEVRLLQAAKQHGQDKEDLAGLNIALDSKQQELELIKRKLNVRGTAGSTPAQPAKASHHRRDSSIFSATPISRPPSVISESGTDAGGSTIKKKSSAETPMLNSTKITALGKSTRINASGASSASSTTSKTAIRAGVDGSMGPPPLKSRPSINGTPTPSGRLSSLSRSSSVKAGAAPAAPTHTPHRRLSSVNSDSGSGKSKIGKGGLTSPTSSVAEQDEKENVDSTPSSARIRSMIPTAISTPRLPRKVTAFVVVQMFSL</sequence>